<evidence type="ECO:0000259" key="8">
    <source>
        <dbReference type="Pfam" id="PF00962"/>
    </source>
</evidence>
<keyword evidence="5" id="KW-0378">Hydrolase</keyword>
<dbReference type="GO" id="GO:0043103">
    <property type="term" value="P:hypoxanthine salvage"/>
    <property type="evidence" value="ECO:0007669"/>
    <property type="project" value="TreeGrafter"/>
</dbReference>
<evidence type="ECO:0000256" key="5">
    <source>
        <dbReference type="ARBA" id="ARBA00022801"/>
    </source>
</evidence>
<evidence type="ECO:0000256" key="3">
    <source>
        <dbReference type="ARBA" id="ARBA00012784"/>
    </source>
</evidence>
<keyword evidence="6" id="KW-0862">Zinc</keyword>
<evidence type="ECO:0000313" key="9">
    <source>
        <dbReference type="EMBL" id="RRS00347.1"/>
    </source>
</evidence>
<comment type="similarity">
    <text evidence="2">Belongs to the metallo-dependent hydrolases superfamily. Adenosine and AMP deaminases family.</text>
</comment>
<dbReference type="EMBL" id="RSEB01000002">
    <property type="protein sequence ID" value="RRS00347.1"/>
    <property type="molecule type" value="Genomic_DNA"/>
</dbReference>
<evidence type="ECO:0000256" key="7">
    <source>
        <dbReference type="SAM" id="MobiDB-lite"/>
    </source>
</evidence>
<protein>
    <recommendedName>
        <fullName evidence="3">adenosine deaminase</fullName>
        <ecNumber evidence="3">3.5.4.4</ecNumber>
    </recommendedName>
</protein>
<dbReference type="EC" id="3.5.4.4" evidence="3"/>
<organism evidence="9 10">
    <name type="scientific">Glycomyces terrestris</name>
    <dbReference type="NCBI Taxonomy" id="2493553"/>
    <lineage>
        <taxon>Bacteria</taxon>
        <taxon>Bacillati</taxon>
        <taxon>Actinomycetota</taxon>
        <taxon>Actinomycetes</taxon>
        <taxon>Glycomycetales</taxon>
        <taxon>Glycomycetaceae</taxon>
        <taxon>Glycomyces</taxon>
    </lineage>
</organism>
<comment type="cofactor">
    <cofactor evidence="1">
        <name>Zn(2+)</name>
        <dbReference type="ChEBI" id="CHEBI:29105"/>
    </cofactor>
</comment>
<dbReference type="InterPro" id="IPR006330">
    <property type="entry name" value="Ado/ade_deaminase"/>
</dbReference>
<name>A0A426V0I4_9ACTN</name>
<evidence type="ECO:0000313" key="10">
    <source>
        <dbReference type="Proteomes" id="UP000277256"/>
    </source>
</evidence>
<dbReference type="RefSeq" id="WP_125247027.1">
    <property type="nucleotide sequence ID" value="NZ_RSEB01000002.1"/>
</dbReference>
<gene>
    <name evidence="9" type="ORF">EIW28_07140</name>
</gene>
<dbReference type="InterPro" id="IPR032466">
    <property type="entry name" value="Metal_Hydrolase"/>
</dbReference>
<dbReference type="Gene3D" id="3.20.20.140">
    <property type="entry name" value="Metal-dependent hydrolases"/>
    <property type="match status" value="1"/>
</dbReference>
<dbReference type="InterPro" id="IPR001365">
    <property type="entry name" value="A_deaminase_dom"/>
</dbReference>
<dbReference type="OrthoDB" id="105475at2"/>
<keyword evidence="10" id="KW-1185">Reference proteome</keyword>
<keyword evidence="4" id="KW-0479">Metal-binding</keyword>
<accession>A0A426V0I4</accession>
<feature type="compositionally biased region" description="Low complexity" evidence="7">
    <location>
        <begin position="414"/>
        <end position="441"/>
    </location>
</feature>
<feature type="region of interest" description="Disordered" evidence="7">
    <location>
        <begin position="365"/>
        <end position="441"/>
    </location>
</feature>
<dbReference type="PANTHER" id="PTHR11409:SF43">
    <property type="entry name" value="ADENOSINE DEAMINASE"/>
    <property type="match status" value="1"/>
</dbReference>
<evidence type="ECO:0000256" key="4">
    <source>
        <dbReference type="ARBA" id="ARBA00022723"/>
    </source>
</evidence>
<dbReference type="SUPFAM" id="SSF51556">
    <property type="entry name" value="Metallo-dependent hydrolases"/>
    <property type="match status" value="1"/>
</dbReference>
<dbReference type="GO" id="GO:0046872">
    <property type="term" value="F:metal ion binding"/>
    <property type="evidence" value="ECO:0007669"/>
    <property type="project" value="UniProtKB-KW"/>
</dbReference>
<dbReference type="Proteomes" id="UP000277256">
    <property type="component" value="Unassembled WGS sequence"/>
</dbReference>
<feature type="domain" description="Adenosine deaminase" evidence="8">
    <location>
        <begin position="126"/>
        <end position="293"/>
    </location>
</feature>
<dbReference type="AlphaFoldDB" id="A0A426V0I4"/>
<dbReference type="PANTHER" id="PTHR11409">
    <property type="entry name" value="ADENOSINE DEAMINASE"/>
    <property type="match status" value="1"/>
</dbReference>
<feature type="compositionally biased region" description="Pro residues" evidence="7">
    <location>
        <begin position="384"/>
        <end position="394"/>
    </location>
</feature>
<evidence type="ECO:0000256" key="6">
    <source>
        <dbReference type="ARBA" id="ARBA00022833"/>
    </source>
</evidence>
<reference evidence="9 10" key="1">
    <citation type="submission" date="2018-12" db="EMBL/GenBank/DDBJ databases">
        <title>Glycomyces sp. YIM 121974 draft genome.</title>
        <authorList>
            <person name="Li Q."/>
        </authorList>
    </citation>
    <scope>NUCLEOTIDE SEQUENCE [LARGE SCALE GENOMIC DNA]</scope>
    <source>
        <strain evidence="9 10">YIM 121974</strain>
    </source>
</reference>
<dbReference type="GO" id="GO:0046103">
    <property type="term" value="P:inosine biosynthetic process"/>
    <property type="evidence" value="ECO:0007669"/>
    <property type="project" value="TreeGrafter"/>
</dbReference>
<evidence type="ECO:0000256" key="2">
    <source>
        <dbReference type="ARBA" id="ARBA00006676"/>
    </source>
</evidence>
<comment type="caution">
    <text evidence="9">The sequence shown here is derived from an EMBL/GenBank/DDBJ whole genome shotgun (WGS) entry which is preliminary data.</text>
</comment>
<dbReference type="GO" id="GO:0005829">
    <property type="term" value="C:cytosol"/>
    <property type="evidence" value="ECO:0007669"/>
    <property type="project" value="TreeGrafter"/>
</dbReference>
<evidence type="ECO:0000256" key="1">
    <source>
        <dbReference type="ARBA" id="ARBA00001947"/>
    </source>
</evidence>
<dbReference type="GO" id="GO:0004000">
    <property type="term" value="F:adenosine deaminase activity"/>
    <property type="evidence" value="ECO:0007669"/>
    <property type="project" value="TreeGrafter"/>
</dbReference>
<dbReference type="GO" id="GO:0006154">
    <property type="term" value="P:adenosine catabolic process"/>
    <property type="evidence" value="ECO:0007669"/>
    <property type="project" value="TreeGrafter"/>
</dbReference>
<sequence length="441" mass="47013">MDLIDLHQNTEWPARLDQVLSSSPVDWGDRRDSVKAVAPGLARLQRMSAVPRFDLDAVDPEVYEGILVDALAAAARGGAVYTELRLPQESVVYPQFMERFEAARARVVEDYPEFDAGAVLSMNLWDPMLRELCDAFADAAAAGLAGVEIIYVPYAAEADWSRGRIVAEAAGAAGLGVTVPAGAFNASNLASLAEIEQIGRIGHAVGAASDPGIMRLLAERGVTVEVCLTSAVVLGMVPSLEEHPLPRFLEAGIAVVLGTDSPMRMGTNIAGEYEKARALGLTDTDLAGLSERAKAARLPLAPGASGHDSVSKWSPHGLNCVECMFVDNPTDDNRRTIFTAAACGNVARRRRVSIFSRTARVEKPRLSTSVSCVPDPRPRKHALPPAPRPPPPRAPARHGPERKQCQRSKWSPCTRSSAKAPRAPSPSSRPASPATSSTPAT</sequence>
<proteinExistence type="inferred from homology"/>
<dbReference type="Pfam" id="PF00962">
    <property type="entry name" value="A_deaminase"/>
    <property type="match status" value="1"/>
</dbReference>